<accession>A0A2I2KNW3</accession>
<evidence type="ECO:0000256" key="4">
    <source>
        <dbReference type="ARBA" id="ARBA00022989"/>
    </source>
</evidence>
<feature type="transmembrane region" description="Helical" evidence="7">
    <location>
        <begin position="6"/>
        <end position="26"/>
    </location>
</feature>
<dbReference type="Pfam" id="PF02653">
    <property type="entry name" value="BPD_transp_2"/>
    <property type="match status" value="2"/>
</dbReference>
<keyword evidence="9" id="KW-1185">Reference proteome</keyword>
<feature type="region of interest" description="Disordered" evidence="6">
    <location>
        <begin position="299"/>
        <end position="319"/>
    </location>
</feature>
<feature type="transmembrane region" description="Helical" evidence="7">
    <location>
        <begin position="350"/>
        <end position="367"/>
    </location>
</feature>
<dbReference type="CDD" id="cd06581">
    <property type="entry name" value="TM_PBP1_LivM_like"/>
    <property type="match status" value="1"/>
</dbReference>
<feature type="transmembrane region" description="Helical" evidence="7">
    <location>
        <begin position="99"/>
        <end position="119"/>
    </location>
</feature>
<dbReference type="GO" id="GO:0005886">
    <property type="term" value="C:plasma membrane"/>
    <property type="evidence" value="ECO:0007669"/>
    <property type="project" value="UniProtKB-SubCell"/>
</dbReference>
<organism evidence="8 9">
    <name type="scientific">Frankia canadensis</name>
    <dbReference type="NCBI Taxonomy" id="1836972"/>
    <lineage>
        <taxon>Bacteria</taxon>
        <taxon>Bacillati</taxon>
        <taxon>Actinomycetota</taxon>
        <taxon>Actinomycetes</taxon>
        <taxon>Frankiales</taxon>
        <taxon>Frankiaceae</taxon>
        <taxon>Frankia</taxon>
    </lineage>
</organism>
<dbReference type="InterPro" id="IPR001851">
    <property type="entry name" value="ABC_transp_permease"/>
</dbReference>
<feature type="region of interest" description="Disordered" evidence="6">
    <location>
        <begin position="732"/>
        <end position="753"/>
    </location>
</feature>
<sequence>MTSIDLALAGISLGAIAALSGIGLLVTYRTNGVLNLAQGGIATLVAYVFREMVVEWSLPKWLAAVIALCVLSPGIGLLLERLVFRPLARRRASAAESLVASLGVLVLTLGITAGIWGLGSRSDAPSIFPASSVRLFGDTRIGIDALVELLMVVVFAVALGLVAAKTAFGRQIRAVVDDRQLAELSGVPADKVAAAGWAAGTTMAGLTGVLLAPRFQLTPYGLTLLVLETFAVVVAARLASMPVAVLTALGISILQSELKQFTLHGDAGQVLTVLQSNLFIVALLVLLLAVPRLRELGGGDSGATASFSSRGAPPSGRVGAARTRQDYLGRLAGAGLLLAPLTFAPTDLRSAFMVPALGLIFLSMVIVTGYSGQLSLGVAGFAGLGALLSIKMANGDLFGLPAVPGIWAMFIGALLVAPVGFVTGYPAIRRRGLTLALTTFAVGAVVSRFVFEQPTFASGLYLDPLTLFGWELSDKAFYVFELFCLGLGLLVVRNLHQGRLGRALLAVRDHSGGAAAVGVDVRNLKLLAFTVSGVVAGLGGTLLVHSSYSFNADDFAPLQSLLWFTAVVVFGADSAVGAIVAAAFIVTIDVLAPDGTSTLAIGILALALGWMPGGLASAVRGMLRLLAQYLADSFVDPNQRAPRPVPVRISAVGHLPATTGITGSTGIPGIGSTLGAARAGHYARWPLSAAPATVPFSDARLTPFGAELVAMVHRYAASSRAVGVAVGVETSARAGVPSPAPPPDGGSFPGGGR</sequence>
<dbReference type="OrthoDB" id="9805514at2"/>
<evidence type="ECO:0000256" key="6">
    <source>
        <dbReference type="SAM" id="MobiDB-lite"/>
    </source>
</evidence>
<evidence type="ECO:0000256" key="3">
    <source>
        <dbReference type="ARBA" id="ARBA00022692"/>
    </source>
</evidence>
<dbReference type="GO" id="GO:0015658">
    <property type="term" value="F:branched-chain amino acid transmembrane transporter activity"/>
    <property type="evidence" value="ECO:0007669"/>
    <property type="project" value="InterPro"/>
</dbReference>
<evidence type="ECO:0000256" key="7">
    <source>
        <dbReference type="SAM" id="Phobius"/>
    </source>
</evidence>
<protein>
    <submittedName>
        <fullName evidence="8">Amino acid/amide ABC transporter membrane protein 1 and 2</fullName>
    </submittedName>
</protein>
<gene>
    <name evidence="8" type="ORF">FRACA_1840014</name>
</gene>
<feature type="transmembrane region" description="Helical" evidence="7">
    <location>
        <begin position="271"/>
        <end position="290"/>
    </location>
</feature>
<feature type="transmembrane region" description="Helical" evidence="7">
    <location>
        <begin position="432"/>
        <end position="451"/>
    </location>
</feature>
<dbReference type="InterPro" id="IPR043428">
    <property type="entry name" value="LivM-like"/>
</dbReference>
<proteinExistence type="predicted"/>
<dbReference type="PANTHER" id="PTHR30482:SF20">
    <property type="entry name" value="HIGH-AFFINITY BRANCHED-CHAIN AMINO ACID TRANSPORT SYSTEM PERMEASE PROTEIN LIVM"/>
    <property type="match status" value="1"/>
</dbReference>
<keyword evidence="4 7" id="KW-1133">Transmembrane helix</keyword>
<comment type="subcellular location">
    <subcellularLocation>
        <location evidence="1">Cell membrane</location>
        <topology evidence="1">Multi-pass membrane protein</topology>
    </subcellularLocation>
</comment>
<evidence type="ECO:0000256" key="1">
    <source>
        <dbReference type="ARBA" id="ARBA00004651"/>
    </source>
</evidence>
<feature type="transmembrane region" description="Helical" evidence="7">
    <location>
        <begin position="374"/>
        <end position="393"/>
    </location>
</feature>
<keyword evidence="3 7" id="KW-0812">Transmembrane</keyword>
<dbReference type="Proteomes" id="UP000234331">
    <property type="component" value="Unassembled WGS sequence"/>
</dbReference>
<feature type="transmembrane region" description="Helical" evidence="7">
    <location>
        <begin position="327"/>
        <end position="344"/>
    </location>
</feature>
<evidence type="ECO:0000313" key="9">
    <source>
        <dbReference type="Proteomes" id="UP000234331"/>
    </source>
</evidence>
<dbReference type="EMBL" id="FZMO01000095">
    <property type="protein sequence ID" value="SNQ47358.1"/>
    <property type="molecule type" value="Genomic_DNA"/>
</dbReference>
<dbReference type="CDD" id="cd06582">
    <property type="entry name" value="TM_PBP1_LivH_like"/>
    <property type="match status" value="1"/>
</dbReference>
<name>A0A2I2KNW3_9ACTN</name>
<feature type="transmembrane region" description="Helical" evidence="7">
    <location>
        <begin position="224"/>
        <end position="251"/>
    </location>
</feature>
<dbReference type="PANTHER" id="PTHR30482">
    <property type="entry name" value="HIGH-AFFINITY BRANCHED-CHAIN AMINO ACID TRANSPORT SYSTEM PERMEASE"/>
    <property type="match status" value="1"/>
</dbReference>
<reference evidence="8 9" key="1">
    <citation type="submission" date="2017-06" db="EMBL/GenBank/DDBJ databases">
        <authorList>
            <person name="Kim H.J."/>
            <person name="Triplett B.A."/>
        </authorList>
    </citation>
    <scope>NUCLEOTIDE SEQUENCE [LARGE SCALE GENOMIC DNA]</scope>
    <source>
        <strain evidence="8">FRACA_ARgP5</strain>
    </source>
</reference>
<feature type="transmembrane region" description="Helical" evidence="7">
    <location>
        <begin position="405"/>
        <end position="425"/>
    </location>
</feature>
<feature type="transmembrane region" description="Helical" evidence="7">
    <location>
        <begin position="560"/>
        <end position="586"/>
    </location>
</feature>
<dbReference type="AlphaFoldDB" id="A0A2I2KNW3"/>
<keyword evidence="2" id="KW-1003">Cell membrane</keyword>
<evidence type="ECO:0000256" key="2">
    <source>
        <dbReference type="ARBA" id="ARBA00022475"/>
    </source>
</evidence>
<feature type="transmembrane region" description="Helical" evidence="7">
    <location>
        <begin position="526"/>
        <end position="548"/>
    </location>
</feature>
<dbReference type="RefSeq" id="WP_101831223.1">
    <property type="nucleotide sequence ID" value="NZ_FZMO01000095.1"/>
</dbReference>
<feature type="transmembrane region" description="Helical" evidence="7">
    <location>
        <begin position="476"/>
        <end position="495"/>
    </location>
</feature>
<feature type="transmembrane region" description="Helical" evidence="7">
    <location>
        <begin position="598"/>
        <end position="619"/>
    </location>
</feature>
<keyword evidence="5 7" id="KW-0472">Membrane</keyword>
<feature type="transmembrane region" description="Helical" evidence="7">
    <location>
        <begin position="33"/>
        <end position="49"/>
    </location>
</feature>
<feature type="transmembrane region" description="Helical" evidence="7">
    <location>
        <begin position="61"/>
        <end position="79"/>
    </location>
</feature>
<evidence type="ECO:0000256" key="5">
    <source>
        <dbReference type="ARBA" id="ARBA00023136"/>
    </source>
</evidence>
<evidence type="ECO:0000313" key="8">
    <source>
        <dbReference type="EMBL" id="SNQ47358.1"/>
    </source>
</evidence>
<feature type="transmembrane region" description="Helical" evidence="7">
    <location>
        <begin position="139"/>
        <end position="164"/>
    </location>
</feature>